<keyword evidence="1" id="KW-1133">Transmembrane helix</keyword>
<dbReference type="Proteomes" id="UP000824201">
    <property type="component" value="Unassembled WGS sequence"/>
</dbReference>
<protein>
    <submittedName>
        <fullName evidence="2">Uncharacterized protein</fullName>
    </submittedName>
</protein>
<name>A0A9D1JDC3_9FIRM</name>
<accession>A0A9D1JDC3</accession>
<proteinExistence type="predicted"/>
<dbReference type="InterPro" id="IPR043756">
    <property type="entry name" value="DUF5702"/>
</dbReference>
<keyword evidence="1" id="KW-0472">Membrane</keyword>
<dbReference type="EMBL" id="DVHN01000059">
    <property type="protein sequence ID" value="HIR88366.1"/>
    <property type="molecule type" value="Genomic_DNA"/>
</dbReference>
<evidence type="ECO:0000313" key="2">
    <source>
        <dbReference type="EMBL" id="HIR88366.1"/>
    </source>
</evidence>
<keyword evidence="1" id="KW-0812">Transmembrane</keyword>
<organism evidence="2 3">
    <name type="scientific">Candidatus Fimimorpha faecalis</name>
    <dbReference type="NCBI Taxonomy" id="2840824"/>
    <lineage>
        <taxon>Bacteria</taxon>
        <taxon>Bacillati</taxon>
        <taxon>Bacillota</taxon>
        <taxon>Clostridia</taxon>
        <taxon>Eubacteriales</taxon>
        <taxon>Candidatus Fimimorpha</taxon>
    </lineage>
</organism>
<reference evidence="2" key="1">
    <citation type="submission" date="2020-10" db="EMBL/GenBank/DDBJ databases">
        <authorList>
            <person name="Gilroy R."/>
        </authorList>
    </citation>
    <scope>NUCLEOTIDE SEQUENCE</scope>
    <source>
        <strain evidence="2">ChiW13-3771</strain>
    </source>
</reference>
<dbReference type="AlphaFoldDB" id="A0A9D1JDC3"/>
<sequence length="517" mass="59086">MRMENGSITVFLSLSLTIMLALIFTTIENARVNGLDTQLDLAADSAMDSLFALYDRQLMEKYGLLFLNGSGGNTEYSDLYLKNELQECIQYELNPKRNNSLSGITIYPMKLEEIRILDTVRATDFGGSVLEQEIVDYMKYKEVGNITDKLFGWKEVVEKGGSEQERIQDAEKTLSEATWENGTITNQAMIKPLEHNIIKEANHSEKGTMESQPEFDSERYKESIEKSVIHQAEEIKKNGFWKLIIPSGVSLSAIKVQKETLPSATSVTQMQWENKNLAEEAARMVLYGEYVLEYCSNFTSNKEKSGIQYETEYILFGKESDDENLKTCVNRLLWIREGLNAAHIFASASKMESALTLATAIVGWTMIPALVTAAQFVIVGVWAYAESLLDVRRLLNGKKVALVKTEQNWQLGIEGLTDFFNGIKQEEVEDEDGIFYEDYIRILLLMMNKTEKYYRTMDVIQQNMRQISPDFEMQNYVYAAEIYVEATANQLFLMIPIVRNTMNQRQYRIVTAIGRSY</sequence>
<gene>
    <name evidence="2" type="ORF">IAC96_05385</name>
</gene>
<reference evidence="2" key="2">
    <citation type="journal article" date="2021" name="PeerJ">
        <title>Extensive microbial diversity within the chicken gut microbiome revealed by metagenomics and culture.</title>
        <authorList>
            <person name="Gilroy R."/>
            <person name="Ravi A."/>
            <person name="Getino M."/>
            <person name="Pursley I."/>
            <person name="Horton D.L."/>
            <person name="Alikhan N.F."/>
            <person name="Baker D."/>
            <person name="Gharbi K."/>
            <person name="Hall N."/>
            <person name="Watson M."/>
            <person name="Adriaenssens E.M."/>
            <person name="Foster-Nyarko E."/>
            <person name="Jarju S."/>
            <person name="Secka A."/>
            <person name="Antonio M."/>
            <person name="Oren A."/>
            <person name="Chaudhuri R.R."/>
            <person name="La Ragione R."/>
            <person name="Hildebrand F."/>
            <person name="Pallen M.J."/>
        </authorList>
    </citation>
    <scope>NUCLEOTIDE SEQUENCE</scope>
    <source>
        <strain evidence="2">ChiW13-3771</strain>
    </source>
</reference>
<feature type="transmembrane region" description="Helical" evidence="1">
    <location>
        <begin position="361"/>
        <end position="385"/>
    </location>
</feature>
<comment type="caution">
    <text evidence="2">The sequence shown here is derived from an EMBL/GenBank/DDBJ whole genome shotgun (WGS) entry which is preliminary data.</text>
</comment>
<evidence type="ECO:0000313" key="3">
    <source>
        <dbReference type="Proteomes" id="UP000824201"/>
    </source>
</evidence>
<dbReference type="Pfam" id="PF18960">
    <property type="entry name" value="DUF5702"/>
    <property type="match status" value="1"/>
</dbReference>
<evidence type="ECO:0000256" key="1">
    <source>
        <dbReference type="SAM" id="Phobius"/>
    </source>
</evidence>